<dbReference type="FunFam" id="1.10.340.30:FF:000002">
    <property type="entry name" value="Adenine DNA glycosylase"/>
    <property type="match status" value="1"/>
</dbReference>
<dbReference type="InterPro" id="IPR029119">
    <property type="entry name" value="MutY_C"/>
</dbReference>
<evidence type="ECO:0000256" key="5">
    <source>
        <dbReference type="ARBA" id="ARBA00022023"/>
    </source>
</evidence>
<protein>
    <recommendedName>
        <fullName evidence="5 14">Adenine DNA glycosylase</fullName>
        <ecNumber evidence="4 14">3.2.2.31</ecNumber>
    </recommendedName>
</protein>
<evidence type="ECO:0000256" key="2">
    <source>
        <dbReference type="ARBA" id="ARBA00002933"/>
    </source>
</evidence>
<comment type="function">
    <text evidence="2">Adenine glycosylase active on G-A mispairs. MutY also corrects error-prone DNA synthesis past GO lesions which are due to the oxidatively damaged form of guanine: 7,8-dihydro-8-oxoguanine (8-oxo-dGTP).</text>
</comment>
<evidence type="ECO:0000256" key="3">
    <source>
        <dbReference type="ARBA" id="ARBA00008343"/>
    </source>
</evidence>
<evidence type="ECO:0000256" key="10">
    <source>
        <dbReference type="ARBA" id="ARBA00023004"/>
    </source>
</evidence>
<organism evidence="16 17">
    <name type="scientific">Carboxylicivirga sediminis</name>
    <dbReference type="NCBI Taxonomy" id="2006564"/>
    <lineage>
        <taxon>Bacteria</taxon>
        <taxon>Pseudomonadati</taxon>
        <taxon>Bacteroidota</taxon>
        <taxon>Bacteroidia</taxon>
        <taxon>Marinilabiliales</taxon>
        <taxon>Marinilabiliaceae</taxon>
        <taxon>Carboxylicivirga</taxon>
    </lineage>
</organism>
<dbReference type="GO" id="GO:0051539">
    <property type="term" value="F:4 iron, 4 sulfur cluster binding"/>
    <property type="evidence" value="ECO:0007669"/>
    <property type="project" value="UniProtKB-UniRule"/>
</dbReference>
<dbReference type="SUPFAM" id="SSF55811">
    <property type="entry name" value="Nudix"/>
    <property type="match status" value="1"/>
</dbReference>
<dbReference type="InterPro" id="IPR023170">
    <property type="entry name" value="HhH_base_excis_C"/>
</dbReference>
<dbReference type="GO" id="GO:0006298">
    <property type="term" value="P:mismatch repair"/>
    <property type="evidence" value="ECO:0007669"/>
    <property type="project" value="TreeGrafter"/>
</dbReference>
<keyword evidence="9" id="KW-0378">Hydrolase</keyword>
<dbReference type="PANTHER" id="PTHR42944">
    <property type="entry name" value="ADENINE DNA GLYCOSYLASE"/>
    <property type="match status" value="1"/>
</dbReference>
<dbReference type="InterPro" id="IPR003265">
    <property type="entry name" value="HhH-GPD_domain"/>
</dbReference>
<keyword evidence="12" id="KW-0234">DNA repair</keyword>
<dbReference type="InterPro" id="IPR000445">
    <property type="entry name" value="HhH_motif"/>
</dbReference>
<keyword evidence="10 14" id="KW-0408">Iron</keyword>
<evidence type="ECO:0000256" key="1">
    <source>
        <dbReference type="ARBA" id="ARBA00000843"/>
    </source>
</evidence>
<name>A0A941F1Y2_9BACT</name>
<evidence type="ECO:0000256" key="14">
    <source>
        <dbReference type="RuleBase" id="RU365096"/>
    </source>
</evidence>
<dbReference type="GO" id="GO:0034039">
    <property type="term" value="F:8-oxo-7,8-dihydroguanine DNA N-glycosylase activity"/>
    <property type="evidence" value="ECO:0007669"/>
    <property type="project" value="TreeGrafter"/>
</dbReference>
<dbReference type="SMART" id="SM00478">
    <property type="entry name" value="ENDO3c"/>
    <property type="match status" value="1"/>
</dbReference>
<proteinExistence type="inferred from homology"/>
<keyword evidence="13 14" id="KW-0326">Glycosidase</keyword>
<dbReference type="AlphaFoldDB" id="A0A941F1Y2"/>
<dbReference type="PANTHER" id="PTHR42944:SF1">
    <property type="entry name" value="ADENINE DNA GLYCOSYLASE"/>
    <property type="match status" value="1"/>
</dbReference>
<dbReference type="GO" id="GO:0000701">
    <property type="term" value="F:purine-specific mismatch base pair DNA N-glycosylase activity"/>
    <property type="evidence" value="ECO:0007669"/>
    <property type="project" value="UniProtKB-EC"/>
</dbReference>
<dbReference type="EMBL" id="JAGTAR010000004">
    <property type="protein sequence ID" value="MBR8534819.1"/>
    <property type="molecule type" value="Genomic_DNA"/>
</dbReference>
<keyword evidence="6" id="KW-0004">4Fe-4S</keyword>
<dbReference type="CDD" id="cd03431">
    <property type="entry name" value="NUDIX_DNA_Glycosylase_C-MutY"/>
    <property type="match status" value="1"/>
</dbReference>
<dbReference type="Gene3D" id="1.10.1670.10">
    <property type="entry name" value="Helix-hairpin-Helix base-excision DNA repair enzymes (C-terminal)"/>
    <property type="match status" value="1"/>
</dbReference>
<dbReference type="Pfam" id="PF00730">
    <property type="entry name" value="HhH-GPD"/>
    <property type="match status" value="1"/>
</dbReference>
<evidence type="ECO:0000256" key="11">
    <source>
        <dbReference type="ARBA" id="ARBA00023014"/>
    </source>
</evidence>
<keyword evidence="8 14" id="KW-0227">DNA damage</keyword>
<dbReference type="InterPro" id="IPR011257">
    <property type="entry name" value="DNA_glycosylase"/>
</dbReference>
<keyword evidence="7" id="KW-0479">Metal-binding</keyword>
<comment type="similarity">
    <text evidence="3 14">Belongs to the Nth/MutY family.</text>
</comment>
<evidence type="ECO:0000313" key="16">
    <source>
        <dbReference type="EMBL" id="MBR8534819.1"/>
    </source>
</evidence>
<dbReference type="RefSeq" id="WP_212188723.1">
    <property type="nucleotide sequence ID" value="NZ_JAGTAR010000004.1"/>
</dbReference>
<evidence type="ECO:0000256" key="6">
    <source>
        <dbReference type="ARBA" id="ARBA00022485"/>
    </source>
</evidence>
<gene>
    <name evidence="16" type="primary">mutY</name>
    <name evidence="16" type="ORF">KDU71_04545</name>
</gene>
<dbReference type="CDD" id="cd00056">
    <property type="entry name" value="ENDO3c"/>
    <property type="match status" value="1"/>
</dbReference>
<keyword evidence="17" id="KW-1185">Reference proteome</keyword>
<dbReference type="GO" id="GO:0006284">
    <property type="term" value="P:base-excision repair"/>
    <property type="evidence" value="ECO:0007669"/>
    <property type="project" value="UniProtKB-UniRule"/>
</dbReference>
<dbReference type="GO" id="GO:0032357">
    <property type="term" value="F:oxidized purine DNA binding"/>
    <property type="evidence" value="ECO:0007669"/>
    <property type="project" value="TreeGrafter"/>
</dbReference>
<evidence type="ECO:0000256" key="12">
    <source>
        <dbReference type="ARBA" id="ARBA00023204"/>
    </source>
</evidence>
<reference evidence="16" key="2">
    <citation type="submission" date="2021-04" db="EMBL/GenBank/DDBJ databases">
        <authorList>
            <person name="Zhang T."/>
            <person name="Zhang Y."/>
            <person name="Lu D."/>
            <person name="Zuo D."/>
            <person name="Du Z."/>
        </authorList>
    </citation>
    <scope>NUCLEOTIDE SEQUENCE</scope>
    <source>
        <strain evidence="16">JR1</strain>
    </source>
</reference>
<dbReference type="Pfam" id="PF14815">
    <property type="entry name" value="NUDIX_4"/>
    <property type="match status" value="1"/>
</dbReference>
<dbReference type="NCBIfam" id="TIGR01084">
    <property type="entry name" value="mutY"/>
    <property type="match status" value="1"/>
</dbReference>
<comment type="cofactor">
    <cofactor evidence="14">
        <name>[4Fe-4S] cluster</name>
        <dbReference type="ChEBI" id="CHEBI:49883"/>
    </cofactor>
    <text evidence="14">Binds 1 [4Fe-4S] cluster.</text>
</comment>
<accession>A0A941F1Y2</accession>
<evidence type="ECO:0000256" key="8">
    <source>
        <dbReference type="ARBA" id="ARBA00022763"/>
    </source>
</evidence>
<evidence type="ECO:0000259" key="15">
    <source>
        <dbReference type="SMART" id="SM00478"/>
    </source>
</evidence>
<dbReference type="EC" id="3.2.2.31" evidence="4 14"/>
<dbReference type="InterPro" id="IPR015797">
    <property type="entry name" value="NUDIX_hydrolase-like_dom_sf"/>
</dbReference>
<dbReference type="GO" id="GO:0046872">
    <property type="term" value="F:metal ion binding"/>
    <property type="evidence" value="ECO:0007669"/>
    <property type="project" value="UniProtKB-UniRule"/>
</dbReference>
<comment type="catalytic activity">
    <reaction evidence="1 14">
        <text>Hydrolyzes free adenine bases from 7,8-dihydro-8-oxoguanine:adenine mismatched double-stranded DNA, leaving an apurinic site.</text>
        <dbReference type="EC" id="3.2.2.31"/>
    </reaction>
</comment>
<dbReference type="InterPro" id="IPR005760">
    <property type="entry name" value="A/G_AdeGlyc_MutY"/>
</dbReference>
<evidence type="ECO:0000256" key="9">
    <source>
        <dbReference type="ARBA" id="ARBA00022801"/>
    </source>
</evidence>
<evidence type="ECO:0000256" key="13">
    <source>
        <dbReference type="ARBA" id="ARBA00023295"/>
    </source>
</evidence>
<dbReference type="SUPFAM" id="SSF48150">
    <property type="entry name" value="DNA-glycosylase"/>
    <property type="match status" value="1"/>
</dbReference>
<comment type="caution">
    <text evidence="16">The sequence shown here is derived from an EMBL/GenBank/DDBJ whole genome shotgun (WGS) entry which is preliminary data.</text>
</comment>
<dbReference type="Proteomes" id="UP000679220">
    <property type="component" value="Unassembled WGS sequence"/>
</dbReference>
<dbReference type="GO" id="GO:0035485">
    <property type="term" value="F:adenine/guanine mispair binding"/>
    <property type="evidence" value="ECO:0007669"/>
    <property type="project" value="TreeGrafter"/>
</dbReference>
<dbReference type="Gene3D" id="3.90.79.10">
    <property type="entry name" value="Nucleoside Triphosphate Pyrophosphohydrolase"/>
    <property type="match status" value="1"/>
</dbReference>
<dbReference type="InterPro" id="IPR044298">
    <property type="entry name" value="MIG/MutY"/>
</dbReference>
<evidence type="ECO:0000256" key="7">
    <source>
        <dbReference type="ARBA" id="ARBA00022723"/>
    </source>
</evidence>
<evidence type="ECO:0000313" key="17">
    <source>
        <dbReference type="Proteomes" id="UP000679220"/>
    </source>
</evidence>
<evidence type="ECO:0000256" key="4">
    <source>
        <dbReference type="ARBA" id="ARBA00012045"/>
    </source>
</evidence>
<dbReference type="Pfam" id="PF00633">
    <property type="entry name" value="HHH"/>
    <property type="match status" value="1"/>
</dbReference>
<feature type="domain" description="HhH-GPD" evidence="15">
    <location>
        <begin position="36"/>
        <end position="187"/>
    </location>
</feature>
<keyword evidence="11" id="KW-0411">Iron-sulfur</keyword>
<dbReference type="Gene3D" id="1.10.340.30">
    <property type="entry name" value="Hypothetical protein, domain 2"/>
    <property type="match status" value="1"/>
</dbReference>
<reference evidence="16" key="1">
    <citation type="journal article" date="2018" name="Int. J. Syst. Evol. Microbiol.">
        <title>Carboxylicivirga sediminis sp. nov., isolated from coastal sediment.</title>
        <authorList>
            <person name="Wang F.Q."/>
            <person name="Ren L.H."/>
            <person name="Zou R.J."/>
            <person name="Sun Y.Z."/>
            <person name="Liu X.J."/>
            <person name="Jiang F."/>
            <person name="Liu L.J."/>
        </authorList>
    </citation>
    <scope>NUCLEOTIDE SEQUENCE</scope>
    <source>
        <strain evidence="16">JR1</strain>
    </source>
</reference>
<sequence>MTDFGIKLLQWYHVNKRSLPWRSVNDPYKVWLSEIILQQTQVVQGLAYYERFVQEFPDVHSLAKASEEKVLKLWQGLGYYSRARNLHATARSIRTELNGIFPSTYKDILKLKGIGPYTAAAISSFCFGEPRAAIDGNVYRFISRLKGIHTPIDTTEGKKEFALMAEVLLNKNEPGDHNQAMIEYGALVCKPANPMCNECIFNNDCIAFSQRTVPELPAKSKKLKQRPRYFNYFLIENEGAVYLEKRSGNDIWKNLYQLPLKETEHEVRSEDLSGELGTEVVLIAQKKHILSHQVINASFYFADNSVVNGLEGDYVLVGLNEIMNYPFSQLVANFLDERIRVRQD</sequence>